<keyword evidence="8" id="KW-1185">Reference proteome</keyword>
<dbReference type="GO" id="GO:0016020">
    <property type="term" value="C:membrane"/>
    <property type="evidence" value="ECO:0007669"/>
    <property type="project" value="UniProtKB-SubCell"/>
</dbReference>
<dbReference type="AlphaFoldDB" id="A0A328BMT7"/>
<evidence type="ECO:0000256" key="2">
    <source>
        <dbReference type="ARBA" id="ARBA00022692"/>
    </source>
</evidence>
<dbReference type="EMBL" id="QFYS01000001">
    <property type="protein sequence ID" value="RAK68702.1"/>
    <property type="molecule type" value="Genomic_DNA"/>
</dbReference>
<gene>
    <name evidence="7" type="ORF">DJ019_01410</name>
</gene>
<dbReference type="Pfam" id="PF03544">
    <property type="entry name" value="TonB_C"/>
    <property type="match status" value="1"/>
</dbReference>
<evidence type="ECO:0000256" key="3">
    <source>
        <dbReference type="ARBA" id="ARBA00022989"/>
    </source>
</evidence>
<sequence length="226" mass="23726">MRATGKFVAALVVWLAGSGSAVGADQIWVRAPTPVELLAAFPRDGDRLVEGVAQLRCAVGPDRKLADCVVVSEAPAGVGVGAAALSLAPNFEVAAAAAHKLAGRAVAFPIRFQEGPPAPPARQAKFQTSRAYQGLGDAGPYYPERAARGRVTGVVVMDCRVLPQGELKACEVVQVSPSDYGFDFAAVRMAERKWMTAGEPAVPGTPEPADGVWRFRVEFSGRRSAP</sequence>
<evidence type="ECO:0000259" key="6">
    <source>
        <dbReference type="Pfam" id="PF03544"/>
    </source>
</evidence>
<keyword evidence="2" id="KW-0812">Transmembrane</keyword>
<accession>A0A328BMT7</accession>
<dbReference type="Proteomes" id="UP000249524">
    <property type="component" value="Unassembled WGS sequence"/>
</dbReference>
<comment type="caution">
    <text evidence="7">The sequence shown here is derived from an EMBL/GenBank/DDBJ whole genome shotgun (WGS) entry which is preliminary data.</text>
</comment>
<dbReference type="SUPFAM" id="SSF74653">
    <property type="entry name" value="TolA/TonB C-terminal domain"/>
    <property type="match status" value="1"/>
</dbReference>
<evidence type="ECO:0000256" key="4">
    <source>
        <dbReference type="ARBA" id="ARBA00023136"/>
    </source>
</evidence>
<dbReference type="InterPro" id="IPR006260">
    <property type="entry name" value="TonB/TolA_C"/>
</dbReference>
<keyword evidence="3" id="KW-1133">Transmembrane helix</keyword>
<evidence type="ECO:0000313" key="7">
    <source>
        <dbReference type="EMBL" id="RAK68702.1"/>
    </source>
</evidence>
<evidence type="ECO:0000313" key="8">
    <source>
        <dbReference type="Proteomes" id="UP000249524"/>
    </source>
</evidence>
<keyword evidence="4" id="KW-0472">Membrane</keyword>
<dbReference type="RefSeq" id="WP_111274194.1">
    <property type="nucleotide sequence ID" value="NZ_QFYS01000001.1"/>
</dbReference>
<feature type="signal peptide" evidence="5">
    <location>
        <begin position="1"/>
        <end position="23"/>
    </location>
</feature>
<dbReference type="InterPro" id="IPR037682">
    <property type="entry name" value="TonB_C"/>
</dbReference>
<comment type="subcellular location">
    <subcellularLocation>
        <location evidence="1">Membrane</location>
        <topology evidence="1">Single-pass membrane protein</topology>
    </subcellularLocation>
</comment>
<dbReference type="NCBIfam" id="TIGR01352">
    <property type="entry name" value="tonB_Cterm"/>
    <property type="match status" value="1"/>
</dbReference>
<dbReference type="GO" id="GO:0055085">
    <property type="term" value="P:transmembrane transport"/>
    <property type="evidence" value="ECO:0007669"/>
    <property type="project" value="InterPro"/>
</dbReference>
<protein>
    <recommendedName>
        <fullName evidence="6">TonB C-terminal domain-containing protein</fullName>
    </recommendedName>
</protein>
<proteinExistence type="predicted"/>
<organism evidence="7 8">
    <name type="scientific">Phenylobacterium kunshanense</name>
    <dbReference type="NCBI Taxonomy" id="1445034"/>
    <lineage>
        <taxon>Bacteria</taxon>
        <taxon>Pseudomonadati</taxon>
        <taxon>Pseudomonadota</taxon>
        <taxon>Alphaproteobacteria</taxon>
        <taxon>Caulobacterales</taxon>
        <taxon>Caulobacteraceae</taxon>
        <taxon>Phenylobacterium</taxon>
    </lineage>
</organism>
<evidence type="ECO:0000256" key="1">
    <source>
        <dbReference type="ARBA" id="ARBA00004167"/>
    </source>
</evidence>
<reference evidence="7 8" key="1">
    <citation type="submission" date="2018-05" db="EMBL/GenBank/DDBJ databases">
        <authorList>
            <person name="Lanie J.A."/>
            <person name="Ng W.-L."/>
            <person name="Kazmierczak K.M."/>
            <person name="Andrzejewski T.M."/>
            <person name="Davidsen T.M."/>
            <person name="Wayne K.J."/>
            <person name="Tettelin H."/>
            <person name="Glass J.I."/>
            <person name="Rusch D."/>
            <person name="Podicherti R."/>
            <person name="Tsui H.-C.T."/>
            <person name="Winkler M.E."/>
        </authorList>
    </citation>
    <scope>NUCLEOTIDE SEQUENCE [LARGE SCALE GENOMIC DNA]</scope>
    <source>
        <strain evidence="7 8">BUT-10</strain>
    </source>
</reference>
<feature type="chain" id="PRO_5016360072" description="TonB C-terminal domain-containing protein" evidence="5">
    <location>
        <begin position="24"/>
        <end position="226"/>
    </location>
</feature>
<name>A0A328BMT7_9CAUL</name>
<keyword evidence="5" id="KW-0732">Signal</keyword>
<evidence type="ECO:0000256" key="5">
    <source>
        <dbReference type="SAM" id="SignalP"/>
    </source>
</evidence>
<dbReference type="Gene3D" id="3.30.1150.10">
    <property type="match status" value="1"/>
</dbReference>
<feature type="domain" description="TonB C-terminal" evidence="6">
    <location>
        <begin position="140"/>
        <end position="195"/>
    </location>
</feature>